<proteinExistence type="predicted"/>
<accession>A0AC35GZ12</accession>
<dbReference type="Proteomes" id="UP000887580">
    <property type="component" value="Unplaced"/>
</dbReference>
<organism evidence="1 2">
    <name type="scientific">Panagrolaimus sp. PS1159</name>
    <dbReference type="NCBI Taxonomy" id="55785"/>
    <lineage>
        <taxon>Eukaryota</taxon>
        <taxon>Metazoa</taxon>
        <taxon>Ecdysozoa</taxon>
        <taxon>Nematoda</taxon>
        <taxon>Chromadorea</taxon>
        <taxon>Rhabditida</taxon>
        <taxon>Tylenchina</taxon>
        <taxon>Panagrolaimomorpha</taxon>
        <taxon>Panagrolaimoidea</taxon>
        <taxon>Panagrolaimidae</taxon>
        <taxon>Panagrolaimus</taxon>
    </lineage>
</organism>
<sequence>MENPMEKDGFMNDKPMGKHHLYSNSFEGQWEVLQVEFIGVLQILLRNLCLSIFFQRNYVKPTAYLTEFVTLTFPMLFCLTIFSEYLTNFVLCLVYLWGFLTVIQWYFDKPVYYIVRNTDYLTYFRTGMFIGTAIGIMAVDFNVWPERFVGILKEFLLYFLNYKHSLIEYGEHWNFFFTLAFLKLFTMIFPYPKSVKVGLALGLFYQMWLCYGLEKWILRFDRNSWNPIDANREGIFSLFGYIFEYSVTLVIARFIDEVDGIFNPSIQSGILCLVSGALCFLTQLLAMSIFGEPCRKIANIPYVFAMLSTKILQVGCFQFMHVRDSERSKKQESKMLNLIEGISSNCLWYFLIANLGVLFINLMINTRKIDNIGLQMFILIGYNFVTISIIYFWYLYKNKKSSSNSLPILKY</sequence>
<reference evidence="2" key="1">
    <citation type="submission" date="2022-11" db="UniProtKB">
        <authorList>
            <consortium name="WormBaseParasite"/>
        </authorList>
    </citation>
    <scope>IDENTIFICATION</scope>
</reference>
<evidence type="ECO:0000313" key="2">
    <source>
        <dbReference type="WBParaSite" id="PS1159_v2.g9665.t1"/>
    </source>
</evidence>
<dbReference type="WBParaSite" id="PS1159_v2.g9665.t1">
    <property type="protein sequence ID" value="PS1159_v2.g9665.t1"/>
    <property type="gene ID" value="PS1159_v2.g9665"/>
</dbReference>
<name>A0AC35GZ12_9BILA</name>
<protein>
    <submittedName>
        <fullName evidence="2">Phosphatidylinositol-glycan biosynthesis class W protein</fullName>
    </submittedName>
</protein>
<evidence type="ECO:0000313" key="1">
    <source>
        <dbReference type="Proteomes" id="UP000887580"/>
    </source>
</evidence>